<comment type="caution">
    <text evidence="2">The sequence shown here is derived from an EMBL/GenBank/DDBJ whole genome shotgun (WGS) entry which is preliminary data.</text>
</comment>
<dbReference type="Proteomes" id="UP000807469">
    <property type="component" value="Unassembled WGS sequence"/>
</dbReference>
<proteinExistence type="predicted"/>
<feature type="region of interest" description="Disordered" evidence="1">
    <location>
        <begin position="1"/>
        <end position="82"/>
    </location>
</feature>
<sequence length="122" mass="13360">MADTVPSPVPVQHAPAMKVGGRRLSVSTKHKPAAPQEEPSPAQNEPNAPIPDYPRPAPPDDNVPPPHQHQHHEEQPKKEKKIYLPDVAARKAEMLRPTRDNIINKDHAAGIRISQPSKALGV</sequence>
<name>A0A9P5Z255_9AGAR</name>
<feature type="compositionally biased region" description="Low complexity" evidence="1">
    <location>
        <begin position="33"/>
        <end position="47"/>
    </location>
</feature>
<evidence type="ECO:0000256" key="1">
    <source>
        <dbReference type="SAM" id="MobiDB-lite"/>
    </source>
</evidence>
<dbReference type="AlphaFoldDB" id="A0A9P5Z255"/>
<accession>A0A9P5Z255</accession>
<gene>
    <name evidence="2" type="ORF">BDN70DRAFT_880436</name>
</gene>
<feature type="compositionally biased region" description="Basic and acidic residues" evidence="1">
    <location>
        <begin position="71"/>
        <end position="82"/>
    </location>
</feature>
<dbReference type="EMBL" id="MU155243">
    <property type="protein sequence ID" value="KAF9478096.1"/>
    <property type="molecule type" value="Genomic_DNA"/>
</dbReference>
<feature type="compositionally biased region" description="Pro residues" evidence="1">
    <location>
        <begin position="48"/>
        <end position="67"/>
    </location>
</feature>
<reference evidence="2" key="1">
    <citation type="submission" date="2020-11" db="EMBL/GenBank/DDBJ databases">
        <authorList>
            <consortium name="DOE Joint Genome Institute"/>
            <person name="Ahrendt S."/>
            <person name="Riley R."/>
            <person name="Andreopoulos W."/>
            <person name="Labutti K."/>
            <person name="Pangilinan J."/>
            <person name="Ruiz-Duenas F.J."/>
            <person name="Barrasa J.M."/>
            <person name="Sanchez-Garcia M."/>
            <person name="Camarero S."/>
            <person name="Miyauchi S."/>
            <person name="Serrano A."/>
            <person name="Linde D."/>
            <person name="Babiker R."/>
            <person name="Drula E."/>
            <person name="Ayuso-Fernandez I."/>
            <person name="Pacheco R."/>
            <person name="Padilla G."/>
            <person name="Ferreira P."/>
            <person name="Barriuso J."/>
            <person name="Kellner H."/>
            <person name="Castanera R."/>
            <person name="Alfaro M."/>
            <person name="Ramirez L."/>
            <person name="Pisabarro A.G."/>
            <person name="Kuo A."/>
            <person name="Tritt A."/>
            <person name="Lipzen A."/>
            <person name="He G."/>
            <person name="Yan M."/>
            <person name="Ng V."/>
            <person name="Cullen D."/>
            <person name="Martin F."/>
            <person name="Rosso M.-N."/>
            <person name="Henrissat B."/>
            <person name="Hibbett D."/>
            <person name="Martinez A.T."/>
            <person name="Grigoriev I.V."/>
        </authorList>
    </citation>
    <scope>NUCLEOTIDE SEQUENCE</scope>
    <source>
        <strain evidence="2">CIRM-BRFM 674</strain>
    </source>
</reference>
<keyword evidence="3" id="KW-1185">Reference proteome</keyword>
<evidence type="ECO:0000313" key="2">
    <source>
        <dbReference type="EMBL" id="KAF9478096.1"/>
    </source>
</evidence>
<organism evidence="2 3">
    <name type="scientific">Pholiota conissans</name>
    <dbReference type="NCBI Taxonomy" id="109636"/>
    <lineage>
        <taxon>Eukaryota</taxon>
        <taxon>Fungi</taxon>
        <taxon>Dikarya</taxon>
        <taxon>Basidiomycota</taxon>
        <taxon>Agaricomycotina</taxon>
        <taxon>Agaricomycetes</taxon>
        <taxon>Agaricomycetidae</taxon>
        <taxon>Agaricales</taxon>
        <taxon>Agaricineae</taxon>
        <taxon>Strophariaceae</taxon>
        <taxon>Pholiota</taxon>
    </lineage>
</organism>
<evidence type="ECO:0000313" key="3">
    <source>
        <dbReference type="Proteomes" id="UP000807469"/>
    </source>
</evidence>
<protein>
    <submittedName>
        <fullName evidence="2">Uncharacterized protein</fullName>
    </submittedName>
</protein>
<dbReference type="OrthoDB" id="3228420at2759"/>